<reference evidence="1" key="1">
    <citation type="journal article" date="2020" name="Stud. Mycol.">
        <title>101 Dothideomycetes genomes: a test case for predicting lifestyles and emergence of pathogens.</title>
        <authorList>
            <person name="Haridas S."/>
            <person name="Albert R."/>
            <person name="Binder M."/>
            <person name="Bloem J."/>
            <person name="Labutti K."/>
            <person name="Salamov A."/>
            <person name="Andreopoulos B."/>
            <person name="Baker S."/>
            <person name="Barry K."/>
            <person name="Bills G."/>
            <person name="Bluhm B."/>
            <person name="Cannon C."/>
            <person name="Castanera R."/>
            <person name="Culley D."/>
            <person name="Daum C."/>
            <person name="Ezra D."/>
            <person name="Gonzalez J."/>
            <person name="Henrissat B."/>
            <person name="Kuo A."/>
            <person name="Liang C."/>
            <person name="Lipzen A."/>
            <person name="Lutzoni F."/>
            <person name="Magnuson J."/>
            <person name="Mondo S."/>
            <person name="Nolan M."/>
            <person name="Ohm R."/>
            <person name="Pangilinan J."/>
            <person name="Park H.-J."/>
            <person name="Ramirez L."/>
            <person name="Alfaro M."/>
            <person name="Sun H."/>
            <person name="Tritt A."/>
            <person name="Yoshinaga Y."/>
            <person name="Zwiers L.-H."/>
            <person name="Turgeon B."/>
            <person name="Goodwin S."/>
            <person name="Spatafora J."/>
            <person name="Crous P."/>
            <person name="Grigoriev I."/>
        </authorList>
    </citation>
    <scope>NUCLEOTIDE SEQUENCE</scope>
    <source>
        <strain evidence="1">ATCC 200398</strain>
    </source>
</reference>
<dbReference type="EMBL" id="MU003495">
    <property type="protein sequence ID" value="KAF2476071.1"/>
    <property type="molecule type" value="Genomic_DNA"/>
</dbReference>
<comment type="caution">
    <text evidence="1">The sequence shown here is derived from an EMBL/GenBank/DDBJ whole genome shotgun (WGS) entry which is preliminary data.</text>
</comment>
<dbReference type="Proteomes" id="UP000799755">
    <property type="component" value="Unassembled WGS sequence"/>
</dbReference>
<organism evidence="1 2">
    <name type="scientific">Lindgomyces ingoldianus</name>
    <dbReference type="NCBI Taxonomy" id="673940"/>
    <lineage>
        <taxon>Eukaryota</taxon>
        <taxon>Fungi</taxon>
        <taxon>Dikarya</taxon>
        <taxon>Ascomycota</taxon>
        <taxon>Pezizomycotina</taxon>
        <taxon>Dothideomycetes</taxon>
        <taxon>Pleosporomycetidae</taxon>
        <taxon>Pleosporales</taxon>
        <taxon>Lindgomycetaceae</taxon>
        <taxon>Lindgomyces</taxon>
    </lineage>
</organism>
<protein>
    <submittedName>
        <fullName evidence="1">Uncharacterized protein</fullName>
    </submittedName>
</protein>
<sequence length="84" mass="8942">MVGACIRLSANQTFDLLIDAFIARFGVGGLANQTFGGWLNVDRVEFLGILAVHFVVYGVLGRGVSGSARDCVVTKFNQLTHGLA</sequence>
<name>A0ACB6RA58_9PLEO</name>
<evidence type="ECO:0000313" key="2">
    <source>
        <dbReference type="Proteomes" id="UP000799755"/>
    </source>
</evidence>
<gene>
    <name evidence="1" type="ORF">BDR25DRAFT_350341</name>
</gene>
<evidence type="ECO:0000313" key="1">
    <source>
        <dbReference type="EMBL" id="KAF2476071.1"/>
    </source>
</evidence>
<proteinExistence type="predicted"/>
<accession>A0ACB6RA58</accession>
<keyword evidence="2" id="KW-1185">Reference proteome</keyword>